<feature type="region of interest" description="Disordered" evidence="1">
    <location>
        <begin position="700"/>
        <end position="732"/>
    </location>
</feature>
<dbReference type="EMBL" id="CP120678">
    <property type="protein sequence ID" value="WIW69792.1"/>
    <property type="molecule type" value="Genomic_DNA"/>
</dbReference>
<dbReference type="Pfam" id="PF07698">
    <property type="entry name" value="7TM-7TMR_HD"/>
    <property type="match status" value="1"/>
</dbReference>
<reference evidence="4" key="1">
    <citation type="submission" date="2023-03" db="EMBL/GenBank/DDBJ databases">
        <title>Selenobaculum gbiensis gen. nov. sp. nov., a new bacterium isolated from the gut microbiota of IBD patient.</title>
        <authorList>
            <person name="Yeo S."/>
            <person name="Park H."/>
            <person name="Huh C.S."/>
        </authorList>
    </citation>
    <scope>NUCLEOTIDE SEQUENCE</scope>
    <source>
        <strain evidence="4">ICN-92133</strain>
    </source>
</reference>
<dbReference type="SMART" id="SM00471">
    <property type="entry name" value="HDc"/>
    <property type="match status" value="1"/>
</dbReference>
<dbReference type="InterPro" id="IPR011621">
    <property type="entry name" value="Metal-dep_PHydrolase_7TM_intra"/>
</dbReference>
<keyword evidence="2" id="KW-0472">Membrane</keyword>
<evidence type="ECO:0000256" key="1">
    <source>
        <dbReference type="SAM" id="MobiDB-lite"/>
    </source>
</evidence>
<feature type="domain" description="HD/PDEase" evidence="3">
    <location>
        <begin position="484"/>
        <end position="641"/>
    </location>
</feature>
<dbReference type="InterPro" id="IPR052722">
    <property type="entry name" value="PgpH_phosphodiesterase"/>
</dbReference>
<dbReference type="InterPro" id="IPR011624">
    <property type="entry name" value="Metal-dep_PHydrolase_7TM_extra"/>
</dbReference>
<feature type="transmembrane region" description="Helical" evidence="2">
    <location>
        <begin position="373"/>
        <end position="392"/>
    </location>
</feature>
<evidence type="ECO:0000313" key="5">
    <source>
        <dbReference type="Proteomes" id="UP001243623"/>
    </source>
</evidence>
<dbReference type="InterPro" id="IPR003607">
    <property type="entry name" value="HD/PDEase_dom"/>
</dbReference>
<dbReference type="PANTHER" id="PTHR36442">
    <property type="entry name" value="CYCLIC-DI-AMP PHOSPHODIESTERASE PGPH"/>
    <property type="match status" value="1"/>
</dbReference>
<dbReference type="InterPro" id="IPR006675">
    <property type="entry name" value="HDIG_dom"/>
</dbReference>
<evidence type="ECO:0000256" key="2">
    <source>
        <dbReference type="SAM" id="Phobius"/>
    </source>
</evidence>
<dbReference type="AlphaFoldDB" id="A0A9Y2AGQ0"/>
<dbReference type="SUPFAM" id="SSF109604">
    <property type="entry name" value="HD-domain/PDEase-like"/>
    <property type="match status" value="1"/>
</dbReference>
<dbReference type="PANTHER" id="PTHR36442:SF1">
    <property type="entry name" value="CYCLIC-DI-AMP PHOSPHODIESTERASE PGPH"/>
    <property type="match status" value="1"/>
</dbReference>
<feature type="transmembrane region" description="Helical" evidence="2">
    <location>
        <begin position="404"/>
        <end position="423"/>
    </location>
</feature>
<feature type="compositionally biased region" description="Basic and acidic residues" evidence="1">
    <location>
        <begin position="700"/>
        <end position="709"/>
    </location>
</feature>
<name>A0A9Y2AGQ0_9FIRM</name>
<dbReference type="Gene3D" id="1.10.3210.10">
    <property type="entry name" value="Hypothetical protein af1432"/>
    <property type="match status" value="1"/>
</dbReference>
<proteinExistence type="predicted"/>
<feature type="transmembrane region" description="Helical" evidence="2">
    <location>
        <begin position="435"/>
        <end position="455"/>
    </location>
</feature>
<feature type="transmembrane region" description="Helical" evidence="2">
    <location>
        <begin position="313"/>
        <end position="334"/>
    </location>
</feature>
<dbReference type="Pfam" id="PF07697">
    <property type="entry name" value="7TMR-HDED"/>
    <property type="match status" value="1"/>
</dbReference>
<dbReference type="InterPro" id="IPR006674">
    <property type="entry name" value="HD_domain"/>
</dbReference>
<protein>
    <submittedName>
        <fullName evidence="4">HDIG domain-containing protein</fullName>
    </submittedName>
</protein>
<keyword evidence="2" id="KW-1133">Transmembrane helix</keyword>
<feature type="transmembrane region" description="Helical" evidence="2">
    <location>
        <begin position="340"/>
        <end position="366"/>
    </location>
</feature>
<accession>A0A9Y2AGQ0</accession>
<organism evidence="4 5">
    <name type="scientific">Selenobaculum gibii</name>
    <dbReference type="NCBI Taxonomy" id="3054208"/>
    <lineage>
        <taxon>Bacteria</taxon>
        <taxon>Bacillati</taxon>
        <taxon>Bacillota</taxon>
        <taxon>Negativicutes</taxon>
        <taxon>Selenomonadales</taxon>
        <taxon>Selenomonadaceae</taxon>
        <taxon>Selenobaculum</taxon>
    </lineage>
</organism>
<gene>
    <name evidence="4" type="ORF">P3F81_07655</name>
</gene>
<keyword evidence="2" id="KW-0812">Transmembrane</keyword>
<dbReference type="NCBIfam" id="TIGR00277">
    <property type="entry name" value="HDIG"/>
    <property type="match status" value="1"/>
</dbReference>
<keyword evidence="5" id="KW-1185">Reference proteome</keyword>
<dbReference type="RefSeq" id="WP_309320243.1">
    <property type="nucleotide sequence ID" value="NZ_CP120678.1"/>
</dbReference>
<dbReference type="Proteomes" id="UP001243623">
    <property type="component" value="Chromosome"/>
</dbReference>
<dbReference type="Pfam" id="PF01966">
    <property type="entry name" value="HD"/>
    <property type="match status" value="1"/>
</dbReference>
<evidence type="ECO:0000259" key="3">
    <source>
        <dbReference type="SMART" id="SM00471"/>
    </source>
</evidence>
<dbReference type="CDD" id="cd00077">
    <property type="entry name" value="HDc"/>
    <property type="match status" value="1"/>
</dbReference>
<sequence length="732" mass="80917">MNIKEPFKWILYKLGDLHSYPMLKRIWLAGAFLFLVLVIVVADVIPERIAVEEGAVSDRDIIAPRTVSYVNEEKTKKLESEVLEGVADVYDMDVAVLLKSEDQVNGIFNALQNVVNTKDFSTMLPDEQAVLKHKALSDAISIGVNKNTVNFLIYADMNSVENVRVSTITFLRKYLQRGIHADEISLVKKHLAIDLESAPLNQEEKEAAEDLLKNALKPNMILNEKETENRKQAAIANVEPVRETIRKGQVLARHGDVITNQQIVMMEKVGLYRGQVSVSRFVGLLIFILIVVAIMAAYLYKLEKNVYRDDKKIILLALIILIALSLGKLAYYSYYLAGPVAAGALLAAILVNPRVGLIVSVVLAMLYGIIVEYDLRAVAFTLVGSMAGVYSVTKMAHGYSLTKTGLLIGAANFIIIYSMGMLMQIDDYQLLTQGITGAIGGLAAAIITTGLLPYLEHAFSITTPIKLLELGQSNQPLMQRLLLEAPGTYHHSVLIGNLAEAAADKIGADPVVVRVGAYYHDIGKIKRPYFFVENQFGVDNPHSKLSPTLSTLIITSHVKDGLDLCHEYKLPKVISDIVAQHHGTLLASFFYKKASETEHGECVLEKDFRYEGPKPQTKEAALIMIADACEAAVRSIGKPNVSRVEAMVRKVIRERLNDGQFDECDLTLKNLTIIGDVYIRILSGMFHSRIEYPDSVKEIERKKDKDGNSIRELSAGSSSDGSNGGNREESLK</sequence>
<evidence type="ECO:0000313" key="4">
    <source>
        <dbReference type="EMBL" id="WIW69792.1"/>
    </source>
</evidence>
<feature type="transmembrane region" description="Helical" evidence="2">
    <location>
        <begin position="281"/>
        <end position="301"/>
    </location>
</feature>
<dbReference type="KEGG" id="sgbi:P3F81_07655"/>